<evidence type="ECO:0000256" key="3">
    <source>
        <dbReference type="ARBA" id="ARBA00022729"/>
    </source>
</evidence>
<evidence type="ECO:0000256" key="7">
    <source>
        <dbReference type="SAM" id="SignalP"/>
    </source>
</evidence>
<protein>
    <submittedName>
        <fullName evidence="8">Uncharacterized protein</fullName>
    </submittedName>
</protein>
<dbReference type="GO" id="GO:0009252">
    <property type="term" value="P:peptidoglycan biosynthetic process"/>
    <property type="evidence" value="ECO:0007669"/>
    <property type="project" value="TreeGrafter"/>
</dbReference>
<organism evidence="8 9">
    <name type="scientific">Prosthecodimorpha hirschii</name>
    <dbReference type="NCBI Taxonomy" id="665126"/>
    <lineage>
        <taxon>Bacteria</taxon>
        <taxon>Pseudomonadati</taxon>
        <taxon>Pseudomonadota</taxon>
        <taxon>Alphaproteobacteria</taxon>
        <taxon>Hyphomicrobiales</taxon>
        <taxon>Ancalomicrobiaceae</taxon>
        <taxon>Prosthecodimorpha</taxon>
    </lineage>
</organism>
<comment type="similarity">
    <text evidence="2">Belongs to the MipA/OmpV family.</text>
</comment>
<comment type="subcellular location">
    <subcellularLocation>
        <location evidence="1">Cell outer membrane</location>
    </subcellularLocation>
</comment>
<feature type="region of interest" description="Disordered" evidence="6">
    <location>
        <begin position="177"/>
        <end position="206"/>
    </location>
</feature>
<proteinExistence type="inferred from homology"/>
<reference evidence="8 9" key="1">
    <citation type="submission" date="2015-09" db="EMBL/GenBank/DDBJ databases">
        <authorList>
            <person name="Jackson K.R."/>
            <person name="Lunt B.L."/>
            <person name="Fisher J.N.B."/>
            <person name="Gardner A.V."/>
            <person name="Bailey M.E."/>
            <person name="Deus L.M."/>
            <person name="Earl A.S."/>
            <person name="Gibby P.D."/>
            <person name="Hartmann K.A."/>
            <person name="Liu J.E."/>
            <person name="Manci A.M."/>
            <person name="Nielsen D.A."/>
            <person name="Solomon M.B."/>
            <person name="Breakwell D.P."/>
            <person name="Burnett S.H."/>
            <person name="Grose J.H."/>
        </authorList>
    </citation>
    <scope>NUCLEOTIDE SEQUENCE [LARGE SCALE GENOMIC DNA]</scope>
    <source>
        <strain evidence="8 9">16</strain>
    </source>
</reference>
<evidence type="ECO:0000256" key="4">
    <source>
        <dbReference type="ARBA" id="ARBA00023136"/>
    </source>
</evidence>
<reference evidence="8 9" key="2">
    <citation type="submission" date="2015-10" db="EMBL/GenBank/DDBJ databases">
        <title>Draft Genome Sequence of Prosthecomicrobium hirschii ATCC 27832.</title>
        <authorList>
            <person name="Daniel J."/>
            <person name="Givan S.A."/>
            <person name="Brun Y.V."/>
            <person name="Brown P.J."/>
        </authorList>
    </citation>
    <scope>NUCLEOTIDE SEQUENCE [LARGE SCALE GENOMIC DNA]</scope>
    <source>
        <strain evidence="8 9">16</strain>
    </source>
</reference>
<keyword evidence="9" id="KW-1185">Reference proteome</keyword>
<dbReference type="GO" id="GO:0009279">
    <property type="term" value="C:cell outer membrane"/>
    <property type="evidence" value="ECO:0007669"/>
    <property type="project" value="UniProtKB-SubCell"/>
</dbReference>
<evidence type="ECO:0000256" key="1">
    <source>
        <dbReference type="ARBA" id="ARBA00004442"/>
    </source>
</evidence>
<dbReference type="EMBL" id="LJYW01000001">
    <property type="protein sequence ID" value="KPL54399.1"/>
    <property type="molecule type" value="Genomic_DNA"/>
</dbReference>
<dbReference type="PANTHER" id="PTHR38776">
    <property type="entry name" value="MLTA-INTERACTING PROTEIN-RELATED"/>
    <property type="match status" value="1"/>
</dbReference>
<feature type="chain" id="PRO_5006131805" evidence="7">
    <location>
        <begin position="22"/>
        <end position="273"/>
    </location>
</feature>
<dbReference type="AlphaFoldDB" id="A0A0P6VTX0"/>
<evidence type="ECO:0000313" key="9">
    <source>
        <dbReference type="Proteomes" id="UP000048984"/>
    </source>
</evidence>
<accession>A0A0P6VTX0</accession>
<dbReference type="Pfam" id="PF06629">
    <property type="entry name" value="MipA"/>
    <property type="match status" value="1"/>
</dbReference>
<keyword evidence="3 7" id="KW-0732">Signal</keyword>
<dbReference type="PANTHER" id="PTHR38776:SF1">
    <property type="entry name" value="MLTA-INTERACTING PROTEIN-RELATED"/>
    <property type="match status" value="1"/>
</dbReference>
<dbReference type="InterPro" id="IPR010583">
    <property type="entry name" value="MipA"/>
</dbReference>
<feature type="signal peptide" evidence="7">
    <location>
        <begin position="1"/>
        <end position="21"/>
    </location>
</feature>
<gene>
    <name evidence="8" type="ORF">ABB55_21055</name>
</gene>
<evidence type="ECO:0000256" key="5">
    <source>
        <dbReference type="ARBA" id="ARBA00023237"/>
    </source>
</evidence>
<keyword evidence="4" id="KW-0472">Membrane</keyword>
<dbReference type="Proteomes" id="UP000048984">
    <property type="component" value="Unassembled WGS sequence"/>
</dbReference>
<evidence type="ECO:0000256" key="6">
    <source>
        <dbReference type="SAM" id="MobiDB-lite"/>
    </source>
</evidence>
<feature type="compositionally biased region" description="Pro residues" evidence="6">
    <location>
        <begin position="182"/>
        <end position="192"/>
    </location>
</feature>
<comment type="caution">
    <text evidence="8">The sequence shown here is derived from an EMBL/GenBank/DDBJ whole genome shotgun (WGS) entry which is preliminary data.</text>
</comment>
<evidence type="ECO:0000256" key="2">
    <source>
        <dbReference type="ARBA" id="ARBA00005722"/>
    </source>
</evidence>
<dbReference type="RefSeq" id="WP_054360566.1">
    <property type="nucleotide sequence ID" value="NZ_JAPCYQ010000001.1"/>
</dbReference>
<evidence type="ECO:0000313" key="8">
    <source>
        <dbReference type="EMBL" id="KPL54399.1"/>
    </source>
</evidence>
<dbReference type="STRING" id="665126.ABB55_21055"/>
<dbReference type="OrthoDB" id="5462484at2"/>
<keyword evidence="5" id="KW-0998">Cell outer membrane</keyword>
<sequence>MRFFAAILAAAAATTGLTGLAAAQSAFPAPGDDLIVTLGGGPRVQPQYEGARNYMLSPFPIVSVRFLINPFTGEPSSEYGLGFAPSFRYIGARDRSVDKKLAGFPKVDAAYELGGVIDYTLPFARGYLAVRQGFGGHHGQVADVGVEGIFKPFGGLKIAIGPKLTFASKEYMETYFSVPPDRSGPPTPPPDPFSRKKGGGGKGGYQADAGLNSYGPNLKVDYDFTPQWTGKFEANYSRLAGDAADSPLVQKIGSRNQITVGFGLAYRFGVDYR</sequence>
<name>A0A0P6VTX0_9HYPH</name>